<dbReference type="EMBL" id="JACVFC010000007">
    <property type="protein sequence ID" value="MBC9934972.1"/>
    <property type="molecule type" value="Genomic_DNA"/>
</dbReference>
<accession>A0ABR7TWW7</accession>
<keyword evidence="3" id="KW-1185">Reference proteome</keyword>
<evidence type="ECO:0000313" key="2">
    <source>
        <dbReference type="EMBL" id="MBC9934972.1"/>
    </source>
</evidence>
<dbReference type="Proteomes" id="UP000659124">
    <property type="component" value="Unassembled WGS sequence"/>
</dbReference>
<dbReference type="RefSeq" id="WP_188092065.1">
    <property type="nucleotide sequence ID" value="NZ_JACVFC010000007.1"/>
</dbReference>
<feature type="transmembrane region" description="Helical" evidence="1">
    <location>
        <begin position="23"/>
        <end position="40"/>
    </location>
</feature>
<reference evidence="2 3" key="1">
    <citation type="submission" date="2020-09" db="EMBL/GenBank/DDBJ databases">
        <title>Genome sequences of type strains of Chitinophaga qingshengii and Chitinophaga varians.</title>
        <authorList>
            <person name="Kittiwongwattana C."/>
        </authorList>
    </citation>
    <scope>NUCLEOTIDE SEQUENCE [LARGE SCALE GENOMIC DNA]</scope>
    <source>
        <strain evidence="2 3">JCM 30026</strain>
    </source>
</reference>
<evidence type="ECO:0008006" key="4">
    <source>
        <dbReference type="Google" id="ProtNLM"/>
    </source>
</evidence>
<protein>
    <recommendedName>
        <fullName evidence="4">PH domain-containing protein</fullName>
    </recommendedName>
</protein>
<organism evidence="2 3">
    <name type="scientific">Chitinophaga qingshengii</name>
    <dbReference type="NCBI Taxonomy" id="1569794"/>
    <lineage>
        <taxon>Bacteria</taxon>
        <taxon>Pseudomonadati</taxon>
        <taxon>Bacteroidota</taxon>
        <taxon>Chitinophagia</taxon>
        <taxon>Chitinophagales</taxon>
        <taxon>Chitinophagaceae</taxon>
        <taxon>Chitinophaga</taxon>
    </lineage>
</organism>
<proteinExistence type="predicted"/>
<feature type="transmembrane region" description="Helical" evidence="1">
    <location>
        <begin position="46"/>
        <end position="68"/>
    </location>
</feature>
<comment type="caution">
    <text evidence="2">The sequence shown here is derived from an EMBL/GenBank/DDBJ whole genome shotgun (WGS) entry which is preliminary data.</text>
</comment>
<keyword evidence="1" id="KW-0812">Transmembrane</keyword>
<gene>
    <name evidence="2" type="ORF">ICL07_31635</name>
</gene>
<sequence length="157" mass="17812">MKYTMNSAGHLFFTKQIALQKRGLLLFPLAVLFLGVMIYLRAGKQIPLYAIPIPLLILVNAFVALPLIGANTCRKTIAGYEVAAEGIVRFICYAPLWSKARVYEVNMQDLHRTSGKRDIYKINPTIRISVAETKQLFYYFPTYFEDASRLSGLLKSE</sequence>
<keyword evidence="1" id="KW-0472">Membrane</keyword>
<evidence type="ECO:0000313" key="3">
    <source>
        <dbReference type="Proteomes" id="UP000659124"/>
    </source>
</evidence>
<keyword evidence="1" id="KW-1133">Transmembrane helix</keyword>
<name>A0ABR7TWW7_9BACT</name>
<evidence type="ECO:0000256" key="1">
    <source>
        <dbReference type="SAM" id="Phobius"/>
    </source>
</evidence>